<feature type="domain" description="Cyclic nucleotide-binding" evidence="4">
    <location>
        <begin position="27"/>
        <end position="130"/>
    </location>
</feature>
<evidence type="ECO:0000313" key="7">
    <source>
        <dbReference type="Proteomes" id="UP000269669"/>
    </source>
</evidence>
<dbReference type="PANTHER" id="PTHR24567">
    <property type="entry name" value="CRP FAMILY TRANSCRIPTIONAL REGULATORY PROTEIN"/>
    <property type="match status" value="1"/>
</dbReference>
<keyword evidence="2" id="KW-0238">DNA-binding</keyword>
<dbReference type="Gene3D" id="1.10.10.10">
    <property type="entry name" value="Winged helix-like DNA-binding domain superfamily/Winged helix DNA-binding domain"/>
    <property type="match status" value="1"/>
</dbReference>
<dbReference type="SUPFAM" id="SSF46785">
    <property type="entry name" value="Winged helix' DNA-binding domain"/>
    <property type="match status" value="1"/>
</dbReference>
<proteinExistence type="predicted"/>
<dbReference type="CDD" id="cd00038">
    <property type="entry name" value="CAP_ED"/>
    <property type="match status" value="1"/>
</dbReference>
<dbReference type="PANTHER" id="PTHR24567:SF28">
    <property type="entry name" value="LISTERIOLYSIN REGULATORY PROTEIN"/>
    <property type="match status" value="1"/>
</dbReference>
<dbReference type="Gene3D" id="2.60.120.10">
    <property type="entry name" value="Jelly Rolls"/>
    <property type="match status" value="1"/>
</dbReference>
<dbReference type="InterPro" id="IPR050397">
    <property type="entry name" value="Env_Response_Regulators"/>
</dbReference>
<protein>
    <submittedName>
        <fullName evidence="6">CRP-like cAMP-binding protein</fullName>
    </submittedName>
</protein>
<dbReference type="OrthoDB" id="117885at2"/>
<dbReference type="InterPro" id="IPR036390">
    <property type="entry name" value="WH_DNA-bd_sf"/>
</dbReference>
<evidence type="ECO:0000256" key="1">
    <source>
        <dbReference type="ARBA" id="ARBA00023015"/>
    </source>
</evidence>
<dbReference type="SMART" id="SM00419">
    <property type="entry name" value="HTH_CRP"/>
    <property type="match status" value="1"/>
</dbReference>
<dbReference type="InterPro" id="IPR012318">
    <property type="entry name" value="HTH_CRP"/>
</dbReference>
<dbReference type="SUPFAM" id="SSF51206">
    <property type="entry name" value="cAMP-binding domain-like"/>
    <property type="match status" value="1"/>
</dbReference>
<dbReference type="Pfam" id="PF00027">
    <property type="entry name" value="cNMP_binding"/>
    <property type="match status" value="1"/>
</dbReference>
<dbReference type="InterPro" id="IPR036388">
    <property type="entry name" value="WH-like_DNA-bd_sf"/>
</dbReference>
<name>A0A3R9QC84_9BACT</name>
<dbReference type="EMBL" id="RSDW01000001">
    <property type="protein sequence ID" value="RSL18237.1"/>
    <property type="molecule type" value="Genomic_DNA"/>
</dbReference>
<dbReference type="InterPro" id="IPR018490">
    <property type="entry name" value="cNMP-bd_dom_sf"/>
</dbReference>
<dbReference type="RefSeq" id="WP_125486627.1">
    <property type="nucleotide sequence ID" value="NZ_RSDW01000001.1"/>
</dbReference>
<evidence type="ECO:0000313" key="6">
    <source>
        <dbReference type="EMBL" id="RSL18237.1"/>
    </source>
</evidence>
<evidence type="ECO:0000256" key="2">
    <source>
        <dbReference type="ARBA" id="ARBA00023125"/>
    </source>
</evidence>
<evidence type="ECO:0000256" key="3">
    <source>
        <dbReference type="ARBA" id="ARBA00023163"/>
    </source>
</evidence>
<dbReference type="PROSITE" id="PS51063">
    <property type="entry name" value="HTH_CRP_2"/>
    <property type="match status" value="1"/>
</dbReference>
<dbReference type="PROSITE" id="PS50042">
    <property type="entry name" value="CNMP_BINDING_3"/>
    <property type="match status" value="1"/>
</dbReference>
<keyword evidence="1" id="KW-0805">Transcription regulation</keyword>
<keyword evidence="3" id="KW-0804">Transcription</keyword>
<dbReference type="SMART" id="SM00100">
    <property type="entry name" value="cNMP"/>
    <property type="match status" value="1"/>
</dbReference>
<feature type="domain" description="HTH crp-type" evidence="5">
    <location>
        <begin position="162"/>
        <end position="233"/>
    </location>
</feature>
<organism evidence="6 7">
    <name type="scientific">Edaphobacter aggregans</name>
    <dbReference type="NCBI Taxonomy" id="570835"/>
    <lineage>
        <taxon>Bacteria</taxon>
        <taxon>Pseudomonadati</taxon>
        <taxon>Acidobacteriota</taxon>
        <taxon>Terriglobia</taxon>
        <taxon>Terriglobales</taxon>
        <taxon>Acidobacteriaceae</taxon>
        <taxon>Edaphobacter</taxon>
    </lineage>
</organism>
<dbReference type="InterPro" id="IPR000595">
    <property type="entry name" value="cNMP-bd_dom"/>
</dbReference>
<dbReference type="GO" id="GO:0005829">
    <property type="term" value="C:cytosol"/>
    <property type="evidence" value="ECO:0007669"/>
    <property type="project" value="TreeGrafter"/>
</dbReference>
<gene>
    <name evidence="6" type="ORF">EDE15_3797</name>
</gene>
<keyword evidence="7" id="KW-1185">Reference proteome</keyword>
<evidence type="ECO:0000259" key="4">
    <source>
        <dbReference type="PROSITE" id="PS50042"/>
    </source>
</evidence>
<evidence type="ECO:0000259" key="5">
    <source>
        <dbReference type="PROSITE" id="PS51063"/>
    </source>
</evidence>
<accession>A0A3R9QC84</accession>
<sequence>MKAKAKPRVGMTGSQIATIMTELKPRFLEGLNLAETRAILGAASRKRFSANSLITREGDTAKHLYLVLDGGARYFTLSSDGKKIVIRWIRAGDLVGGAALVSGPQEYVVSAEAARNSSALVWDRATIRSLATAYPKLLENALLVAYDYLVLDRIRYVASYSQSAPQRVAQVLGYLANEMGQRVSGGVELHVRNEELAHEANVTIFTVSRLMGEWQRRGLLRKSRGKVVLHRPEDLIRLEA</sequence>
<dbReference type="Proteomes" id="UP000269669">
    <property type="component" value="Unassembled WGS sequence"/>
</dbReference>
<dbReference type="GO" id="GO:0003677">
    <property type="term" value="F:DNA binding"/>
    <property type="evidence" value="ECO:0007669"/>
    <property type="project" value="UniProtKB-KW"/>
</dbReference>
<reference evidence="6 7" key="1">
    <citation type="submission" date="2018-12" db="EMBL/GenBank/DDBJ databases">
        <title>Sequencing of bacterial isolates from soil warming experiment in Harvard Forest, Massachusetts, USA.</title>
        <authorList>
            <person name="Deangelis K."/>
        </authorList>
    </citation>
    <scope>NUCLEOTIDE SEQUENCE [LARGE SCALE GENOMIC DNA]</scope>
    <source>
        <strain evidence="6 7">EB153</strain>
    </source>
</reference>
<dbReference type="InterPro" id="IPR014710">
    <property type="entry name" value="RmlC-like_jellyroll"/>
</dbReference>
<comment type="caution">
    <text evidence="6">The sequence shown here is derived from an EMBL/GenBank/DDBJ whole genome shotgun (WGS) entry which is preliminary data.</text>
</comment>
<dbReference type="GO" id="GO:0003700">
    <property type="term" value="F:DNA-binding transcription factor activity"/>
    <property type="evidence" value="ECO:0007669"/>
    <property type="project" value="TreeGrafter"/>
</dbReference>
<dbReference type="Pfam" id="PF13545">
    <property type="entry name" value="HTH_Crp_2"/>
    <property type="match status" value="1"/>
</dbReference>
<dbReference type="AlphaFoldDB" id="A0A3R9QC84"/>